<gene>
    <name evidence="1" type="ORF">AVEN_199004_1</name>
</gene>
<reference evidence="1 2" key="1">
    <citation type="journal article" date="2019" name="Sci. Rep.">
        <title>Orb-weaving spider Araneus ventricosus genome elucidates the spidroin gene catalogue.</title>
        <authorList>
            <person name="Kono N."/>
            <person name="Nakamura H."/>
            <person name="Ohtoshi R."/>
            <person name="Moran D.A.P."/>
            <person name="Shinohara A."/>
            <person name="Yoshida Y."/>
            <person name="Fujiwara M."/>
            <person name="Mori M."/>
            <person name="Tomita M."/>
            <person name="Arakawa K."/>
        </authorList>
    </citation>
    <scope>NUCLEOTIDE SEQUENCE [LARGE SCALE GENOMIC DNA]</scope>
</reference>
<proteinExistence type="predicted"/>
<dbReference type="AlphaFoldDB" id="A0A4Y2LBL5"/>
<accession>A0A4Y2LBL5</accession>
<dbReference type="Proteomes" id="UP000499080">
    <property type="component" value="Unassembled WGS sequence"/>
</dbReference>
<dbReference type="EMBL" id="BGPR01005646">
    <property type="protein sequence ID" value="GBN12101.1"/>
    <property type="molecule type" value="Genomic_DNA"/>
</dbReference>
<evidence type="ECO:0000313" key="2">
    <source>
        <dbReference type="Proteomes" id="UP000499080"/>
    </source>
</evidence>
<sequence length="140" mass="15984">MYEKDRGRSEEMLHSLWLAKHNLPGAREDYAVHLVRFERHRASRAAAVRQNSRLEPVLSTFTATAPTSSKETAGTCQQKECRMSRCQCQIAYIFNDQSEIERIFFLEVLIHPPYSPELAPSDNHFSLTGAKLVSKEACEN</sequence>
<protein>
    <submittedName>
        <fullName evidence="1">Uncharacterized protein</fullName>
    </submittedName>
</protein>
<organism evidence="1 2">
    <name type="scientific">Araneus ventricosus</name>
    <name type="common">Orbweaver spider</name>
    <name type="synonym">Epeira ventricosa</name>
    <dbReference type="NCBI Taxonomy" id="182803"/>
    <lineage>
        <taxon>Eukaryota</taxon>
        <taxon>Metazoa</taxon>
        <taxon>Ecdysozoa</taxon>
        <taxon>Arthropoda</taxon>
        <taxon>Chelicerata</taxon>
        <taxon>Arachnida</taxon>
        <taxon>Araneae</taxon>
        <taxon>Araneomorphae</taxon>
        <taxon>Entelegynae</taxon>
        <taxon>Araneoidea</taxon>
        <taxon>Araneidae</taxon>
        <taxon>Araneus</taxon>
    </lineage>
</organism>
<comment type="caution">
    <text evidence="1">The sequence shown here is derived from an EMBL/GenBank/DDBJ whole genome shotgun (WGS) entry which is preliminary data.</text>
</comment>
<name>A0A4Y2LBL5_ARAVE</name>
<evidence type="ECO:0000313" key="1">
    <source>
        <dbReference type="EMBL" id="GBN12101.1"/>
    </source>
</evidence>
<keyword evidence="2" id="KW-1185">Reference proteome</keyword>